<evidence type="ECO:0000313" key="2">
    <source>
        <dbReference type="EMBL" id="CAA0119981.1"/>
    </source>
</evidence>
<dbReference type="NCBIfam" id="TIGR01646">
    <property type="entry name" value="vgr_GE"/>
    <property type="match status" value="1"/>
</dbReference>
<dbReference type="InterPro" id="IPR006533">
    <property type="entry name" value="T6SS_Vgr_RhsGE"/>
</dbReference>
<evidence type="ECO:0000259" key="1">
    <source>
        <dbReference type="Pfam" id="PF04717"/>
    </source>
</evidence>
<dbReference type="Proteomes" id="UP000434580">
    <property type="component" value="Unassembled WGS sequence"/>
</dbReference>
<dbReference type="AlphaFoldDB" id="A0A5S9QSE6"/>
<sequence>MPDRPQDQRTDLPSFDVLLDGSPLAEQYPVLSIVVSSQINKLPTARLTLSDGDVSKNEFPLSSSNLVIPGVKIEIKAGYHDDNVSIFKGVIVNHRLTVKGANQSMLRLEAKPEYHSLAIGRKNALFEDVTDSDVMDEILSKSAGDHGVEATELTHPFMVQNQVTDWHFVLNRAAVNSQLVMPQLDGVNIGVPVIDDSATYELEYGSTVLDFDLAIESRFQLGGALAKRWSHVDQEVTEAEGDLPGTAANGNLKSADLTTADDPVLMNHAAEDDAELQTWADSLLLHSELSRIQGNISGPGYAGVFPGKTISLAGVNDRFNGTAFVSGVRHELSEGNWVTDFQVGLDSQFLHDMLGDTAGRGATGGHQSQVMPGISNLYTGKVMSLEDDDGEDRVQVHVPGLHPDSSGTWCRRMAPDAGDGRGLVFRPEIDDEVVVGFIHGDPRYGIMLGMVHSSALPSPIEAADDNHIKGFVSRSEMKLTFDDENSIVTLETPAGHTLTLDDDEGAVSIKDSNDNKLVMDKDGIVLESAGDFSVTAQGNVTVEGTDVTLNAQGSFGAEAGSAAELKCSGQTTIEGAIVAIN</sequence>
<dbReference type="SUPFAM" id="SSF69279">
    <property type="entry name" value="Phage tail proteins"/>
    <property type="match status" value="1"/>
</dbReference>
<protein>
    <recommendedName>
        <fullName evidence="1">Gp5/Type VI secretion system Vgr protein OB-fold domain-containing protein</fullName>
    </recommendedName>
</protein>
<evidence type="ECO:0000313" key="3">
    <source>
        <dbReference type="Proteomes" id="UP000434580"/>
    </source>
</evidence>
<dbReference type="InterPro" id="IPR006531">
    <property type="entry name" value="Gp5/Vgr_OB"/>
</dbReference>
<gene>
    <name evidence="2" type="ORF">DPBNPPHM_02533</name>
</gene>
<dbReference type="EMBL" id="CACSII010000020">
    <property type="protein sequence ID" value="CAA0119981.1"/>
    <property type="molecule type" value="Genomic_DNA"/>
</dbReference>
<organism evidence="2 3">
    <name type="scientific">BD1-7 clade bacterium</name>
    <dbReference type="NCBI Taxonomy" id="2029982"/>
    <lineage>
        <taxon>Bacteria</taxon>
        <taxon>Pseudomonadati</taxon>
        <taxon>Pseudomonadota</taxon>
        <taxon>Gammaproteobacteria</taxon>
        <taxon>Cellvibrionales</taxon>
        <taxon>Spongiibacteraceae</taxon>
        <taxon>BD1-7 clade</taxon>
    </lineage>
</organism>
<dbReference type="Pfam" id="PF04717">
    <property type="entry name" value="Phage_base_V"/>
    <property type="match status" value="1"/>
</dbReference>
<dbReference type="SUPFAM" id="SSF69255">
    <property type="entry name" value="gp5 N-terminal domain-like"/>
    <property type="match status" value="1"/>
</dbReference>
<dbReference type="OrthoDB" id="9762420at2"/>
<accession>A0A5S9QSE6</accession>
<name>A0A5S9QSE6_9GAMM</name>
<reference evidence="2 3" key="1">
    <citation type="submission" date="2019-11" db="EMBL/GenBank/DDBJ databases">
        <authorList>
            <person name="Holert J."/>
        </authorList>
    </citation>
    <scope>NUCLEOTIDE SEQUENCE [LARGE SCALE GENOMIC DNA]</scope>
    <source>
        <strain evidence="2">BC5_2</strain>
    </source>
</reference>
<dbReference type="Gene3D" id="2.40.50.230">
    <property type="entry name" value="Gp5 N-terminal domain"/>
    <property type="match status" value="1"/>
</dbReference>
<feature type="domain" description="Gp5/Type VI secretion system Vgr protein OB-fold" evidence="1">
    <location>
        <begin position="378"/>
        <end position="452"/>
    </location>
</feature>
<proteinExistence type="predicted"/>
<dbReference type="InterPro" id="IPR037026">
    <property type="entry name" value="Vgr_OB-fold_dom_sf"/>
</dbReference>